<evidence type="ECO:0000313" key="1">
    <source>
        <dbReference type="EMBL" id="MCH99416.1"/>
    </source>
</evidence>
<comment type="caution">
    <text evidence="1">The sequence shown here is derived from an EMBL/GenBank/DDBJ whole genome shotgun (WGS) entry which is preliminary data.</text>
</comment>
<dbReference type="PANTHER" id="PTHR31635">
    <property type="entry name" value="REVERSE TRANSCRIPTASE DOMAIN-CONTAINING PROTEIN-RELATED"/>
    <property type="match status" value="1"/>
</dbReference>
<reference evidence="1 2" key="1">
    <citation type="journal article" date="2018" name="Front. Plant Sci.">
        <title>Red Clover (Trifolium pratense) and Zigzag Clover (T. medium) - A Picture of Genomic Similarities and Differences.</title>
        <authorList>
            <person name="Dluhosova J."/>
            <person name="Istvanek J."/>
            <person name="Nedelnik J."/>
            <person name="Repkova J."/>
        </authorList>
    </citation>
    <scope>NUCLEOTIDE SEQUENCE [LARGE SCALE GENOMIC DNA]</scope>
    <source>
        <strain evidence="2">cv. 10/8</strain>
        <tissue evidence="1">Leaf</tissue>
    </source>
</reference>
<gene>
    <name evidence="1" type="ORF">A2U01_0020428</name>
</gene>
<name>A0A392NHR4_9FABA</name>
<dbReference type="Proteomes" id="UP000265520">
    <property type="component" value="Unassembled WGS sequence"/>
</dbReference>
<evidence type="ECO:0000313" key="2">
    <source>
        <dbReference type="Proteomes" id="UP000265520"/>
    </source>
</evidence>
<dbReference type="AlphaFoldDB" id="A0A392NHR4"/>
<dbReference type="EMBL" id="LXQA010040223">
    <property type="protein sequence ID" value="MCH99416.1"/>
    <property type="molecule type" value="Genomic_DNA"/>
</dbReference>
<keyword evidence="2" id="KW-1185">Reference proteome</keyword>
<accession>A0A392NHR4</accession>
<dbReference type="PANTHER" id="PTHR31635:SF196">
    <property type="entry name" value="REVERSE TRANSCRIPTASE DOMAIN-CONTAINING PROTEIN-RELATED"/>
    <property type="match status" value="1"/>
</dbReference>
<sequence>MARIGGIQKRLQSGINRAGLKRLEQRLQRELNDILRKEELMWFQRSRAKWLKDGDRNTRYYHIKTVSRRRKNNIIMLKNDNGQWIDDVIQLQSLANDFYKKLFSADQISRPWANIGITYPVLDPVVMSNLAEPVSKEEIRRAVFNMHPWKAPGPDGFPAGFYQKSWDIVGNSVHRYVDSVWHNPSLIAEVNHTDICLIPKVTNPEYIKQFRPISLCNTSYKIVSK</sequence>
<feature type="non-terminal residue" evidence="1">
    <location>
        <position position="225"/>
    </location>
</feature>
<organism evidence="1 2">
    <name type="scientific">Trifolium medium</name>
    <dbReference type="NCBI Taxonomy" id="97028"/>
    <lineage>
        <taxon>Eukaryota</taxon>
        <taxon>Viridiplantae</taxon>
        <taxon>Streptophyta</taxon>
        <taxon>Embryophyta</taxon>
        <taxon>Tracheophyta</taxon>
        <taxon>Spermatophyta</taxon>
        <taxon>Magnoliopsida</taxon>
        <taxon>eudicotyledons</taxon>
        <taxon>Gunneridae</taxon>
        <taxon>Pentapetalae</taxon>
        <taxon>rosids</taxon>
        <taxon>fabids</taxon>
        <taxon>Fabales</taxon>
        <taxon>Fabaceae</taxon>
        <taxon>Papilionoideae</taxon>
        <taxon>50 kb inversion clade</taxon>
        <taxon>NPAAA clade</taxon>
        <taxon>Hologalegina</taxon>
        <taxon>IRL clade</taxon>
        <taxon>Trifolieae</taxon>
        <taxon>Trifolium</taxon>
    </lineage>
</organism>
<protein>
    <submittedName>
        <fullName evidence="1">Uncharacterized protein</fullName>
    </submittedName>
</protein>
<proteinExistence type="predicted"/>